<evidence type="ECO:0000313" key="3">
    <source>
        <dbReference type="EMBL" id="CAL1162123.1"/>
    </source>
</evidence>
<evidence type="ECO:0000313" key="4">
    <source>
        <dbReference type="Proteomes" id="UP001152797"/>
    </source>
</evidence>
<accession>A0A9P1DHJ2</accession>
<dbReference type="EMBL" id="CAMXCT020004368">
    <property type="protein sequence ID" value="CAL1162123.1"/>
    <property type="molecule type" value="Genomic_DNA"/>
</dbReference>
<dbReference type="AlphaFoldDB" id="A0A9P1DHJ2"/>
<feature type="compositionally biased region" description="Acidic residues" evidence="1">
    <location>
        <begin position="136"/>
        <end position="149"/>
    </location>
</feature>
<proteinExistence type="predicted"/>
<dbReference type="EMBL" id="CAMXCT030004368">
    <property type="protein sequence ID" value="CAL4796060.1"/>
    <property type="molecule type" value="Genomic_DNA"/>
</dbReference>
<reference evidence="3" key="2">
    <citation type="submission" date="2024-04" db="EMBL/GenBank/DDBJ databases">
        <authorList>
            <person name="Chen Y."/>
            <person name="Shah S."/>
            <person name="Dougan E. K."/>
            <person name="Thang M."/>
            <person name="Chan C."/>
        </authorList>
    </citation>
    <scope>NUCLEOTIDE SEQUENCE [LARGE SCALE GENOMIC DNA]</scope>
</reference>
<reference evidence="2" key="1">
    <citation type="submission" date="2022-10" db="EMBL/GenBank/DDBJ databases">
        <authorList>
            <person name="Chen Y."/>
            <person name="Dougan E. K."/>
            <person name="Chan C."/>
            <person name="Rhodes N."/>
            <person name="Thang M."/>
        </authorList>
    </citation>
    <scope>NUCLEOTIDE SEQUENCE</scope>
</reference>
<dbReference type="EMBL" id="CAMXCT010004368">
    <property type="protein sequence ID" value="CAI4008748.1"/>
    <property type="molecule type" value="Genomic_DNA"/>
</dbReference>
<dbReference type="Proteomes" id="UP001152797">
    <property type="component" value="Unassembled WGS sequence"/>
</dbReference>
<feature type="region of interest" description="Disordered" evidence="1">
    <location>
        <begin position="94"/>
        <end position="152"/>
    </location>
</feature>
<feature type="compositionally biased region" description="Basic and acidic residues" evidence="1">
    <location>
        <begin position="94"/>
        <end position="135"/>
    </location>
</feature>
<comment type="caution">
    <text evidence="2">The sequence shown here is derived from an EMBL/GenBank/DDBJ whole genome shotgun (WGS) entry which is preliminary data.</text>
</comment>
<evidence type="ECO:0000313" key="2">
    <source>
        <dbReference type="EMBL" id="CAI4008748.1"/>
    </source>
</evidence>
<organism evidence="2">
    <name type="scientific">Cladocopium goreaui</name>
    <dbReference type="NCBI Taxonomy" id="2562237"/>
    <lineage>
        <taxon>Eukaryota</taxon>
        <taxon>Sar</taxon>
        <taxon>Alveolata</taxon>
        <taxon>Dinophyceae</taxon>
        <taxon>Suessiales</taxon>
        <taxon>Symbiodiniaceae</taxon>
        <taxon>Cladocopium</taxon>
    </lineage>
</organism>
<sequence>MQEAQQKGITDCITIPSDPKVMKAVANVLPRNFIIPEVKANLTAEERSSILARFPGHCYKKVAKVMLGEPPQDYKTFIQQALLKEKKEAAEAELARKKEEAARKKAQEEQRKARQKKEEAAKAEGKEGEKEKDEAGEAEGDAAEEEVVEEEVKVELTAEEKKLWFRPKEVPDLTSKEMSSSYQKFTLPSKEEGYDELTFMWYKEAQSKEYLKKWVLERKMTQRVEDLQPSEWFRSKYSEWNKVVQLWKKKQSDSKDPHHRKAWAARKAAEEKAKKGDEVKEDKEDQKEENGKDEEMKEEKEVKPEEAEEKNGEKPEAAEEEPEMKIDAESLDPFAVEDVMDIGSGEPLFFNFAFEVCPNCKSGAGKVDADRLVAAGWDKSVAVKVMPLCIRGCPGDFVGEDDPERPTFKENHLAFYFNKCAKCEAF</sequence>
<feature type="region of interest" description="Disordered" evidence="1">
    <location>
        <begin position="248"/>
        <end position="326"/>
    </location>
</feature>
<keyword evidence="4" id="KW-1185">Reference proteome</keyword>
<evidence type="ECO:0000256" key="1">
    <source>
        <dbReference type="SAM" id="MobiDB-lite"/>
    </source>
</evidence>
<protein>
    <submittedName>
        <fullName evidence="2">Uncharacterized protein</fullName>
    </submittedName>
</protein>
<name>A0A9P1DHJ2_9DINO</name>
<feature type="compositionally biased region" description="Basic and acidic residues" evidence="1">
    <location>
        <begin position="267"/>
        <end position="326"/>
    </location>
</feature>
<gene>
    <name evidence="2" type="ORF">C1SCF055_LOCUS34155</name>
</gene>